<gene>
    <name evidence="1" type="ORF">L3Q82_002429</name>
</gene>
<organism evidence="1 2">
    <name type="scientific">Scortum barcoo</name>
    <name type="common">barcoo grunter</name>
    <dbReference type="NCBI Taxonomy" id="214431"/>
    <lineage>
        <taxon>Eukaryota</taxon>
        <taxon>Metazoa</taxon>
        <taxon>Chordata</taxon>
        <taxon>Craniata</taxon>
        <taxon>Vertebrata</taxon>
        <taxon>Euteleostomi</taxon>
        <taxon>Actinopterygii</taxon>
        <taxon>Neopterygii</taxon>
        <taxon>Teleostei</taxon>
        <taxon>Neoteleostei</taxon>
        <taxon>Acanthomorphata</taxon>
        <taxon>Eupercaria</taxon>
        <taxon>Centrarchiformes</taxon>
        <taxon>Terapontoidei</taxon>
        <taxon>Terapontidae</taxon>
        <taxon>Scortum</taxon>
    </lineage>
</organism>
<keyword evidence="2" id="KW-1185">Reference proteome</keyword>
<evidence type="ECO:0000313" key="1">
    <source>
        <dbReference type="EMBL" id="KAI3360552.1"/>
    </source>
</evidence>
<accession>A0ACB8VXV6</accession>
<name>A0ACB8VXV6_9TELE</name>
<evidence type="ECO:0000313" key="2">
    <source>
        <dbReference type="Proteomes" id="UP000831701"/>
    </source>
</evidence>
<comment type="caution">
    <text evidence="1">The sequence shown here is derived from an EMBL/GenBank/DDBJ whole genome shotgun (WGS) entry which is preliminary data.</text>
</comment>
<reference evidence="1" key="1">
    <citation type="submission" date="2022-04" db="EMBL/GenBank/DDBJ databases">
        <title>Jade perch genome.</title>
        <authorList>
            <person name="Chao B."/>
        </authorList>
    </citation>
    <scope>NUCLEOTIDE SEQUENCE</scope>
    <source>
        <strain evidence="1">CB-2022</strain>
    </source>
</reference>
<dbReference type="EMBL" id="CM041546">
    <property type="protein sequence ID" value="KAI3360552.1"/>
    <property type="molecule type" value="Genomic_DNA"/>
</dbReference>
<sequence length="143" mass="16050">MNAKFALALILALQVSMSLCAVPEPSPELIEKYNELKSTFFKRLLNLYGKSQADAAPYLEQMSNNENGQRVKDFIEQLQTKPEFQAAFKVASHLGQEASPLVDKARTSVLGLYEHYLRPYIGESLNDGITNLKVILDKYLPAE</sequence>
<proteinExistence type="predicted"/>
<protein>
    <submittedName>
        <fullName evidence="1">Uncharacterized protein</fullName>
    </submittedName>
</protein>
<dbReference type="Proteomes" id="UP000831701">
    <property type="component" value="Chromosome 16"/>
</dbReference>